<dbReference type="PANTHER" id="PTHR36114">
    <property type="entry name" value="16.7 KDA PROTEIN IN WHIE LOCUS"/>
    <property type="match status" value="1"/>
</dbReference>
<dbReference type="EMBL" id="CP064782">
    <property type="protein sequence ID" value="QWT50540.1"/>
    <property type="molecule type" value="Genomic_DNA"/>
</dbReference>
<gene>
    <name evidence="2" type="ORF">Azoinq_11540</name>
</gene>
<evidence type="ECO:0000313" key="2">
    <source>
        <dbReference type="EMBL" id="QWT50540.1"/>
    </source>
</evidence>
<feature type="domain" description="Cupin type-2" evidence="1">
    <location>
        <begin position="38"/>
        <end position="104"/>
    </location>
</feature>
<dbReference type="AlphaFoldDB" id="A0A975SR63"/>
<dbReference type="CDD" id="cd02214">
    <property type="entry name" value="cupin_MJ1618"/>
    <property type="match status" value="1"/>
</dbReference>
<dbReference type="Proteomes" id="UP000683428">
    <property type="component" value="Chromosome"/>
</dbReference>
<dbReference type="Pfam" id="PF07883">
    <property type="entry name" value="Cupin_2"/>
    <property type="match status" value="1"/>
</dbReference>
<evidence type="ECO:0000313" key="3">
    <source>
        <dbReference type="Proteomes" id="UP000683428"/>
    </source>
</evidence>
<proteinExistence type="predicted"/>
<name>A0A975SR63_9RHOO</name>
<keyword evidence="3" id="KW-1185">Reference proteome</keyword>
<dbReference type="InterPro" id="IPR052044">
    <property type="entry name" value="PKS_Associated_Protein"/>
</dbReference>
<organism evidence="2 3">
    <name type="scientific">Azospira inquinata</name>
    <dbReference type="NCBI Taxonomy" id="2785627"/>
    <lineage>
        <taxon>Bacteria</taxon>
        <taxon>Pseudomonadati</taxon>
        <taxon>Pseudomonadota</taxon>
        <taxon>Betaproteobacteria</taxon>
        <taxon>Rhodocyclales</taxon>
        <taxon>Rhodocyclaceae</taxon>
        <taxon>Azospira</taxon>
    </lineage>
</organism>
<sequence length="132" mass="14129">MKTRYGAVTPYVTKDGSLIRELLHPGQHGNRAQSLAEATVPPGTRTHLHRHRRSEELYHVTAGEGWMVLGPERFAVAAGDTVAILPGTPHGLENPGPAPLVVLCCCAPPYAHEDTELLDSLDATDLLAAPPL</sequence>
<dbReference type="InterPro" id="IPR013096">
    <property type="entry name" value="Cupin_2"/>
</dbReference>
<dbReference type="KEGG" id="aiq:Azoinq_11540"/>
<dbReference type="InterPro" id="IPR014710">
    <property type="entry name" value="RmlC-like_jellyroll"/>
</dbReference>
<dbReference type="InterPro" id="IPR011051">
    <property type="entry name" value="RmlC_Cupin_sf"/>
</dbReference>
<accession>A0A975SR63</accession>
<evidence type="ECO:0000259" key="1">
    <source>
        <dbReference type="Pfam" id="PF07883"/>
    </source>
</evidence>
<dbReference type="PANTHER" id="PTHR36114:SF4">
    <property type="entry name" value="CUPIN 2 CONSERVED BARREL DOMAIN-CONTAINING PROTEIN"/>
    <property type="match status" value="1"/>
</dbReference>
<reference evidence="2" key="1">
    <citation type="submission" date="2020-11" db="EMBL/GenBank/DDBJ databases">
        <title>Azospira inquinata sp. nov.</title>
        <authorList>
            <person name="Moe W.M."/>
            <person name="Mikes M.C."/>
        </authorList>
    </citation>
    <scope>NUCLEOTIDE SEQUENCE</scope>
    <source>
        <strain evidence="2">Azo-3</strain>
    </source>
</reference>
<protein>
    <submittedName>
        <fullName evidence="2">Cupin domain-containing protein</fullName>
    </submittedName>
</protein>
<dbReference type="SUPFAM" id="SSF51182">
    <property type="entry name" value="RmlC-like cupins"/>
    <property type="match status" value="1"/>
</dbReference>
<dbReference type="Gene3D" id="2.60.120.10">
    <property type="entry name" value="Jelly Rolls"/>
    <property type="match status" value="1"/>
</dbReference>